<reference evidence="5" key="2">
    <citation type="submission" date="2022-06" db="UniProtKB">
        <authorList>
            <consortium name="EnsemblMetazoa"/>
        </authorList>
    </citation>
    <scope>IDENTIFICATION</scope>
    <source>
        <strain evidence="5">DF5081</strain>
    </source>
</reference>
<evidence type="ECO:0000256" key="3">
    <source>
        <dbReference type="SAM" id="SignalP"/>
    </source>
</evidence>
<name>A0A8R1DJQ8_CAEJA</name>
<accession>A0A8R1DJQ8</accession>
<dbReference type="PANTHER" id="PTHR11238">
    <property type="entry name" value="PROMININ ISOFORM D-RELATED"/>
    <property type="match status" value="1"/>
</dbReference>
<feature type="transmembrane region" description="Helical" evidence="2">
    <location>
        <begin position="664"/>
        <end position="689"/>
    </location>
</feature>
<sequence length="739" mass="80474">MIRLKIVNFIVLCCLAFTSAQQPPQCDDQMPNVGSMKPSFGGIDAFYSMSKGISDGLQSTPDSKTYNDLNDVIFARGGATYNQVIKDMVVNQIGAIIFWSVGFVLVLAALVLGVATAIWQSCYSCVPKESSSRSKIPGYIYAFLLFTTFALTLTGTILFNITETNLVDSVDNAVVYTTQITSDLKNVLNTGSNQLSCQVNTTTTAVFSNTTQLLNGYSDAVVGGTSDQVGLTAVNNFPAKEYEKKNTDTINSADALGAALNSDSVCKGNPLANQIPLVKDELNSLSAAAEEIRVNQQLVGINQEVATIKGKINDQTKQASNGITNSQKTISDTVQRISNMLDNIQSDVDNAMNSVQSAHRDVVNSGGYSAVQIVLRIVVTIPAVLGCLFSLFALVAILLSLKNQDGIAVKLATWVLVAFYISIILSIILLLVSSLAFVFGWFMSAMCVPIFEDPDYHLFHLMNQTIEPQTGSNLPPDVVNIGGVLTSCQDSDTTIYNAINGSNIISADSISKQLNMQARRDDVNKQIMEQKNETFSYPQDYIGWQNLLNTQLEAAQKVDTSPCSSNVRNAYDVYISNLKVSANYTSIFIGNLQTLSQNAQIMTTIAQAQNNEQFDKGDAYINSSITDLLTSLNTNVFKCRPLVDIYNNGGFVMCERFGKPIQGLWASIGLCGVVLFFISILLLLTYRWLKTGEDNNRSKASNTKKSRNSQEETNGNRRLGKKKSQNDESMADSTGESPE</sequence>
<evidence type="ECO:0000313" key="6">
    <source>
        <dbReference type="Proteomes" id="UP000005237"/>
    </source>
</evidence>
<dbReference type="Gene3D" id="1.20.120.20">
    <property type="entry name" value="Apolipoprotein"/>
    <property type="match status" value="1"/>
</dbReference>
<keyword evidence="2" id="KW-0812">Transmembrane</keyword>
<dbReference type="InterPro" id="IPR000727">
    <property type="entry name" value="T_SNARE_dom"/>
</dbReference>
<organism evidence="5 6">
    <name type="scientific">Caenorhabditis japonica</name>
    <dbReference type="NCBI Taxonomy" id="281687"/>
    <lineage>
        <taxon>Eukaryota</taxon>
        <taxon>Metazoa</taxon>
        <taxon>Ecdysozoa</taxon>
        <taxon>Nematoda</taxon>
        <taxon>Chromadorea</taxon>
        <taxon>Rhabditida</taxon>
        <taxon>Rhabditina</taxon>
        <taxon>Rhabditomorpha</taxon>
        <taxon>Rhabditoidea</taxon>
        <taxon>Rhabditidae</taxon>
        <taxon>Peloderinae</taxon>
        <taxon>Caenorhabditis</taxon>
    </lineage>
</organism>
<dbReference type="PANTHER" id="PTHR11238:SF9">
    <property type="entry name" value="PROMININ, ISOFORM D"/>
    <property type="match status" value="1"/>
</dbReference>
<feature type="compositionally biased region" description="Polar residues" evidence="1">
    <location>
        <begin position="727"/>
        <end position="739"/>
    </location>
</feature>
<feature type="signal peptide" evidence="3">
    <location>
        <begin position="1"/>
        <end position="20"/>
    </location>
</feature>
<evidence type="ECO:0000256" key="1">
    <source>
        <dbReference type="SAM" id="MobiDB-lite"/>
    </source>
</evidence>
<keyword evidence="2" id="KW-0472">Membrane</keyword>
<evidence type="ECO:0000259" key="4">
    <source>
        <dbReference type="PROSITE" id="PS50192"/>
    </source>
</evidence>
<keyword evidence="2" id="KW-1133">Transmembrane helix</keyword>
<feature type="chain" id="PRO_5035810559" evidence="3">
    <location>
        <begin position="21"/>
        <end position="739"/>
    </location>
</feature>
<reference evidence="6" key="1">
    <citation type="submission" date="2010-08" db="EMBL/GenBank/DDBJ databases">
        <authorList>
            <consortium name="Caenorhabditis japonica Sequencing Consortium"/>
            <person name="Wilson R.K."/>
        </authorList>
    </citation>
    <scope>NUCLEOTIDE SEQUENCE [LARGE SCALE GENOMIC DNA]</scope>
    <source>
        <strain evidence="6">DF5081</strain>
    </source>
</reference>
<feature type="transmembrane region" description="Helical" evidence="2">
    <location>
        <begin position="373"/>
        <end position="399"/>
    </location>
</feature>
<dbReference type="AlphaFoldDB" id="A0A8R1DJQ8"/>
<feature type="transmembrane region" description="Helical" evidence="2">
    <location>
        <begin position="411"/>
        <end position="442"/>
    </location>
</feature>
<feature type="domain" description="T-SNARE coiled-coil homology" evidence="4">
    <location>
        <begin position="330"/>
        <end position="365"/>
    </location>
</feature>
<dbReference type="Proteomes" id="UP000005237">
    <property type="component" value="Unassembled WGS sequence"/>
</dbReference>
<keyword evidence="3" id="KW-0732">Signal</keyword>
<dbReference type="PROSITE" id="PS50192">
    <property type="entry name" value="T_SNARE"/>
    <property type="match status" value="1"/>
</dbReference>
<evidence type="ECO:0000313" key="5">
    <source>
        <dbReference type="EnsemblMetazoa" id="CJA04347.1"/>
    </source>
</evidence>
<proteinExistence type="predicted"/>
<evidence type="ECO:0000256" key="2">
    <source>
        <dbReference type="SAM" id="Phobius"/>
    </source>
</evidence>
<feature type="transmembrane region" description="Helical" evidence="2">
    <location>
        <begin position="96"/>
        <end position="119"/>
    </location>
</feature>
<protein>
    <submittedName>
        <fullName evidence="5">t-SNARE coiled-coil homology domain-containing protein</fullName>
    </submittedName>
</protein>
<dbReference type="EnsemblMetazoa" id="CJA04347.1">
    <property type="protein sequence ID" value="CJA04347.1"/>
    <property type="gene ID" value="WBGene00123552"/>
</dbReference>
<feature type="transmembrane region" description="Helical" evidence="2">
    <location>
        <begin position="139"/>
        <end position="159"/>
    </location>
</feature>
<keyword evidence="6" id="KW-1185">Reference proteome</keyword>
<feature type="region of interest" description="Disordered" evidence="1">
    <location>
        <begin position="695"/>
        <end position="739"/>
    </location>
</feature>